<accession>G9N6N6</accession>
<evidence type="ECO:0000256" key="5">
    <source>
        <dbReference type="SAM" id="Phobius"/>
    </source>
</evidence>
<dbReference type="InParanoid" id="G9N6N6"/>
<dbReference type="GO" id="GO:0015165">
    <property type="term" value="F:pyrimidine nucleotide-sugar transmembrane transporter activity"/>
    <property type="evidence" value="ECO:0007669"/>
    <property type="project" value="InterPro"/>
</dbReference>
<dbReference type="HOGENOM" id="CLU_025028_3_1_1"/>
<dbReference type="InterPro" id="IPR007271">
    <property type="entry name" value="Nuc_sug_transpt"/>
</dbReference>
<dbReference type="OMA" id="FIYKHNV"/>
<keyword evidence="2 5" id="KW-0812">Transmembrane</keyword>
<dbReference type="RefSeq" id="XP_013951987.1">
    <property type="nucleotide sequence ID" value="XM_014096512.1"/>
</dbReference>
<evidence type="ECO:0000256" key="1">
    <source>
        <dbReference type="ARBA" id="ARBA00004141"/>
    </source>
</evidence>
<dbReference type="GeneID" id="25798815"/>
<dbReference type="STRING" id="413071.G9N6N6"/>
<feature type="transmembrane region" description="Helical" evidence="5">
    <location>
        <begin position="173"/>
        <end position="196"/>
    </location>
</feature>
<evidence type="ECO:0000256" key="4">
    <source>
        <dbReference type="ARBA" id="ARBA00023136"/>
    </source>
</evidence>
<evidence type="ECO:0000256" key="2">
    <source>
        <dbReference type="ARBA" id="ARBA00022692"/>
    </source>
</evidence>
<organism evidence="6 7">
    <name type="scientific">Hypocrea virens (strain Gv29-8 / FGSC 10586)</name>
    <name type="common">Gliocladium virens</name>
    <name type="synonym">Trichoderma virens</name>
    <dbReference type="NCBI Taxonomy" id="413071"/>
    <lineage>
        <taxon>Eukaryota</taxon>
        <taxon>Fungi</taxon>
        <taxon>Dikarya</taxon>
        <taxon>Ascomycota</taxon>
        <taxon>Pezizomycotina</taxon>
        <taxon>Sordariomycetes</taxon>
        <taxon>Hypocreomycetidae</taxon>
        <taxon>Hypocreales</taxon>
        <taxon>Hypocreaceae</taxon>
        <taxon>Trichoderma</taxon>
    </lineage>
</organism>
<dbReference type="GO" id="GO:0000139">
    <property type="term" value="C:Golgi membrane"/>
    <property type="evidence" value="ECO:0007669"/>
    <property type="project" value="InterPro"/>
</dbReference>
<evidence type="ECO:0000313" key="7">
    <source>
        <dbReference type="Proteomes" id="UP000007115"/>
    </source>
</evidence>
<dbReference type="PIRSF" id="PIRSF036436">
    <property type="entry name" value="UCP036436"/>
    <property type="match status" value="1"/>
</dbReference>
<protein>
    <submittedName>
        <fullName evidence="6">Uncharacterized protein</fullName>
    </submittedName>
</protein>
<evidence type="ECO:0000256" key="3">
    <source>
        <dbReference type="ARBA" id="ARBA00022989"/>
    </source>
</evidence>
<dbReference type="Pfam" id="PF04142">
    <property type="entry name" value="Nuc_sug_transp"/>
    <property type="match status" value="1"/>
</dbReference>
<proteinExistence type="predicted"/>
<comment type="subcellular location">
    <subcellularLocation>
        <location evidence="1">Membrane</location>
        <topology evidence="1">Multi-pass membrane protein</topology>
    </subcellularLocation>
</comment>
<keyword evidence="4 5" id="KW-0472">Membrane</keyword>
<feature type="transmembrane region" description="Helical" evidence="5">
    <location>
        <begin position="118"/>
        <end position="143"/>
    </location>
</feature>
<name>G9N6N6_HYPVG</name>
<dbReference type="SUPFAM" id="SSF103481">
    <property type="entry name" value="Multidrug resistance efflux transporter EmrE"/>
    <property type="match status" value="1"/>
</dbReference>
<keyword evidence="3 5" id="KW-1133">Transmembrane helix</keyword>
<dbReference type="eggNOG" id="KOG3912">
    <property type="taxonomic scope" value="Eukaryota"/>
</dbReference>
<feature type="transmembrane region" description="Helical" evidence="5">
    <location>
        <begin position="302"/>
        <end position="322"/>
    </location>
</feature>
<comment type="caution">
    <text evidence="6">The sequence shown here is derived from an EMBL/GenBank/DDBJ whole genome shotgun (WGS) entry which is preliminary data.</text>
</comment>
<sequence>MAISPGTVPFLVSMMLLTGVCNTLVTKYQDQQCVRNCEDENPAHRVFFNQPVLQTAQMFVGEMGCWLVVGIAAAYRRLSSKKSAEERGYQAIDSSRTDGDDDEAVEINQPSVLRGYRVLLLALPAICDICGTTLMNIGLLLVAASIYQMTRGALVLFVGLFSVVFLRRTLHLFQWISLVGVVLGVAVVGLAGAIWPDVKAHVISSLTGAPDGLSDVAKAVIGVSLIAGAQIFTATQFVLEEWMLENSPIDPIQVVGWEGLFGFIATVAVMIVLHLAIGRTEAGRYGYFDAAEGLRQLRDQKALYISSIIIMISIGGFNFFGLSVTRTVSATSRSTIDTCRTLFIWIVSLFLGWESFKWLQIVGFGLLVYSTFLFNGIVQPPFEFLRTEGETEELLPEEPIEHQ</sequence>
<feature type="transmembrane region" description="Helical" evidence="5">
    <location>
        <begin position="358"/>
        <end position="378"/>
    </location>
</feature>
<feature type="transmembrane region" description="Helical" evidence="5">
    <location>
        <begin position="149"/>
        <end position="166"/>
    </location>
</feature>
<dbReference type="InterPro" id="IPR037185">
    <property type="entry name" value="EmrE-like"/>
</dbReference>
<dbReference type="InterPro" id="IPR012404">
    <property type="entry name" value="UCP036436"/>
</dbReference>
<dbReference type="PANTHER" id="PTHR13146:SF0">
    <property type="entry name" value="SOLUTE CARRIER FAMILY 35 MEMBER F6"/>
    <property type="match status" value="1"/>
</dbReference>
<keyword evidence="7" id="KW-1185">Reference proteome</keyword>
<dbReference type="EMBL" id="ABDF02000088">
    <property type="protein sequence ID" value="EHK17794.1"/>
    <property type="molecule type" value="Genomic_DNA"/>
</dbReference>
<reference evidence="6 7" key="1">
    <citation type="journal article" date="2011" name="Genome Biol.">
        <title>Comparative genome sequence analysis underscores mycoparasitism as the ancestral life style of Trichoderma.</title>
        <authorList>
            <person name="Kubicek C.P."/>
            <person name="Herrera-Estrella A."/>
            <person name="Seidl-Seiboth V."/>
            <person name="Martinez D.A."/>
            <person name="Druzhinina I.S."/>
            <person name="Thon M."/>
            <person name="Zeilinger S."/>
            <person name="Casas-Flores S."/>
            <person name="Horwitz B.A."/>
            <person name="Mukherjee P.K."/>
            <person name="Mukherjee M."/>
            <person name="Kredics L."/>
            <person name="Alcaraz L.D."/>
            <person name="Aerts A."/>
            <person name="Antal Z."/>
            <person name="Atanasova L."/>
            <person name="Cervantes-Badillo M.G."/>
            <person name="Challacombe J."/>
            <person name="Chertkov O."/>
            <person name="McCluskey K."/>
            <person name="Coulpier F."/>
            <person name="Deshpande N."/>
            <person name="von Doehren H."/>
            <person name="Ebbole D.J."/>
            <person name="Esquivel-Naranjo E.U."/>
            <person name="Fekete E."/>
            <person name="Flipphi M."/>
            <person name="Glaser F."/>
            <person name="Gomez-Rodriguez E.Y."/>
            <person name="Gruber S."/>
            <person name="Han C."/>
            <person name="Henrissat B."/>
            <person name="Hermosa R."/>
            <person name="Hernandez-Onate M."/>
            <person name="Karaffa L."/>
            <person name="Kosti I."/>
            <person name="Le Crom S."/>
            <person name="Lindquist E."/>
            <person name="Lucas S."/>
            <person name="Luebeck M."/>
            <person name="Luebeck P.S."/>
            <person name="Margeot A."/>
            <person name="Metz B."/>
            <person name="Misra M."/>
            <person name="Nevalainen H."/>
            <person name="Omann M."/>
            <person name="Packer N."/>
            <person name="Perrone G."/>
            <person name="Uresti-Rivera E.E."/>
            <person name="Salamov A."/>
            <person name="Schmoll M."/>
            <person name="Seiboth B."/>
            <person name="Shapiro H."/>
            <person name="Sukno S."/>
            <person name="Tamayo-Ramos J.A."/>
            <person name="Tisch D."/>
            <person name="Wiest A."/>
            <person name="Wilkinson H.H."/>
            <person name="Zhang M."/>
            <person name="Coutinho P.M."/>
            <person name="Kenerley C.M."/>
            <person name="Monte E."/>
            <person name="Baker S.E."/>
            <person name="Grigoriev I.V."/>
        </authorList>
    </citation>
    <scope>NUCLEOTIDE SEQUENCE [LARGE SCALE GENOMIC DNA]</scope>
    <source>
        <strain evidence="7">Gv29-8 / FGSC 10586</strain>
    </source>
</reference>
<dbReference type="VEuPathDB" id="FungiDB:TRIVIDRAFT_88796"/>
<dbReference type="Proteomes" id="UP000007115">
    <property type="component" value="Unassembled WGS sequence"/>
</dbReference>
<dbReference type="PANTHER" id="PTHR13146">
    <property type="match status" value="1"/>
</dbReference>
<feature type="transmembrane region" description="Helical" evidence="5">
    <location>
        <begin position="260"/>
        <end position="277"/>
    </location>
</feature>
<dbReference type="AlphaFoldDB" id="G9N6N6"/>
<gene>
    <name evidence="6" type="ORF">TRIVIDRAFT_88796</name>
</gene>
<dbReference type="OrthoDB" id="29773at2759"/>
<evidence type="ECO:0000313" key="6">
    <source>
        <dbReference type="EMBL" id="EHK17794.1"/>
    </source>
</evidence>